<dbReference type="PIRSF" id="PIRSF000883">
    <property type="entry name" value="Pesterase_MJ0912"/>
    <property type="match status" value="1"/>
</dbReference>
<dbReference type="SUPFAM" id="SSF56300">
    <property type="entry name" value="Metallo-dependent phosphatases"/>
    <property type="match status" value="1"/>
</dbReference>
<gene>
    <name evidence="3" type="ORF">SAMN05877753_11130</name>
</gene>
<keyword evidence="4" id="KW-1185">Reference proteome</keyword>
<feature type="domain" description="Calcineurin-like phosphoesterase" evidence="2">
    <location>
        <begin position="1"/>
        <end position="193"/>
    </location>
</feature>
<dbReference type="PANTHER" id="PTHR42850">
    <property type="entry name" value="METALLOPHOSPHOESTERASE"/>
    <property type="match status" value="1"/>
</dbReference>
<evidence type="ECO:0000313" key="4">
    <source>
        <dbReference type="Proteomes" id="UP000219546"/>
    </source>
</evidence>
<name>A0A285D717_9BACI</name>
<protein>
    <submittedName>
        <fullName evidence="3">Putative phosphoesterase</fullName>
    </submittedName>
</protein>
<evidence type="ECO:0000259" key="2">
    <source>
        <dbReference type="Pfam" id="PF12850"/>
    </source>
</evidence>
<dbReference type="GO" id="GO:0005737">
    <property type="term" value="C:cytoplasm"/>
    <property type="evidence" value="ECO:0007669"/>
    <property type="project" value="TreeGrafter"/>
</dbReference>
<organism evidence="3 4">
    <name type="scientific">Bacillus oleivorans</name>
    <dbReference type="NCBI Taxonomy" id="1448271"/>
    <lineage>
        <taxon>Bacteria</taxon>
        <taxon>Bacillati</taxon>
        <taxon>Bacillota</taxon>
        <taxon>Bacilli</taxon>
        <taxon>Bacillales</taxon>
        <taxon>Bacillaceae</taxon>
        <taxon>Bacillus</taxon>
    </lineage>
</organism>
<evidence type="ECO:0000256" key="1">
    <source>
        <dbReference type="ARBA" id="ARBA00008950"/>
    </source>
</evidence>
<comment type="similarity">
    <text evidence="1">Belongs to the metallophosphoesterase superfamily. YfcE family.</text>
</comment>
<proteinExistence type="inferred from homology"/>
<dbReference type="CDD" id="cd00838">
    <property type="entry name" value="MPP_superfamily"/>
    <property type="match status" value="1"/>
</dbReference>
<sequence length="252" mass="28147">MKIAALYDIHGNLPALNAVLKELEDIKPDLIVIGGDIVSGPMPTQTLERILSLTAPVRFIRGNGDREVVMAFDGKSLPSTMSEKGREKTQWVAEQLNRSQRDFLSDIPETITIHVDRLGDILFCHATPRSDEEIFTPLTSQERLTTIFEDIKQKIVVCGHTHMQFERQVGSVSIVNAGSVGMPFAEEPGAYWLLLSPMGYEYRRTIYDFQAAAHEVRASEDPQGDEFAEGNMLRVPTATEAAKLLERMAMKN</sequence>
<dbReference type="InterPro" id="IPR024654">
    <property type="entry name" value="Calcineurin-like_PHP_lpxH"/>
</dbReference>
<evidence type="ECO:0000313" key="3">
    <source>
        <dbReference type="EMBL" id="SNX75146.1"/>
    </source>
</evidence>
<dbReference type="GO" id="GO:0016791">
    <property type="term" value="F:phosphatase activity"/>
    <property type="evidence" value="ECO:0007669"/>
    <property type="project" value="TreeGrafter"/>
</dbReference>
<dbReference type="EMBL" id="OAOP01000011">
    <property type="protein sequence ID" value="SNX75146.1"/>
    <property type="molecule type" value="Genomic_DNA"/>
</dbReference>
<dbReference type="RefSeq" id="WP_097160301.1">
    <property type="nucleotide sequence ID" value="NZ_JBEPMQ010000014.1"/>
</dbReference>
<accession>A0A285D717</accession>
<reference evidence="3 4" key="1">
    <citation type="submission" date="2017-08" db="EMBL/GenBank/DDBJ databases">
        <authorList>
            <person name="de Groot N.N."/>
        </authorList>
    </citation>
    <scope>NUCLEOTIDE SEQUENCE [LARGE SCALE GENOMIC DNA]</scope>
    <source>
        <strain evidence="3 4">JC228</strain>
    </source>
</reference>
<dbReference type="InterPro" id="IPR011152">
    <property type="entry name" value="Pesterase_MJ0912"/>
</dbReference>
<dbReference type="InterPro" id="IPR029052">
    <property type="entry name" value="Metallo-depent_PP-like"/>
</dbReference>
<dbReference type="Pfam" id="PF12850">
    <property type="entry name" value="Metallophos_2"/>
    <property type="match status" value="1"/>
</dbReference>
<dbReference type="Gene3D" id="3.60.21.10">
    <property type="match status" value="1"/>
</dbReference>
<dbReference type="OrthoDB" id="9813918at2"/>
<dbReference type="AlphaFoldDB" id="A0A285D717"/>
<dbReference type="PANTHER" id="PTHR42850:SF2">
    <property type="entry name" value="BLL5683 PROTEIN"/>
    <property type="match status" value="1"/>
</dbReference>
<dbReference type="InterPro" id="IPR050126">
    <property type="entry name" value="Ap4A_hydrolase"/>
</dbReference>
<dbReference type="Proteomes" id="UP000219546">
    <property type="component" value="Unassembled WGS sequence"/>
</dbReference>